<dbReference type="InterPro" id="IPR011014">
    <property type="entry name" value="MscS_channel_TM-2"/>
</dbReference>
<name>A0A2M8S3X1_9PAST</name>
<evidence type="ECO:0000256" key="1">
    <source>
        <dbReference type="ARBA" id="ARBA00004651"/>
    </source>
</evidence>
<dbReference type="FunFam" id="1.10.287.1260:FF:000002">
    <property type="entry name" value="Potassium efflux system KefA"/>
    <property type="match status" value="1"/>
</dbReference>
<keyword evidence="7 9" id="KW-0472">Membrane</keyword>
<feature type="transmembrane region" description="Helical" evidence="9">
    <location>
        <begin position="533"/>
        <end position="559"/>
    </location>
</feature>
<feature type="transmembrane region" description="Helical" evidence="9">
    <location>
        <begin position="909"/>
        <end position="937"/>
    </location>
</feature>
<evidence type="ECO:0000256" key="2">
    <source>
        <dbReference type="ARBA" id="ARBA00008017"/>
    </source>
</evidence>
<feature type="domain" description="Mechanosensitive ion channel MscS porin" evidence="12">
    <location>
        <begin position="36"/>
        <end position="260"/>
    </location>
</feature>
<evidence type="ECO:0000256" key="7">
    <source>
        <dbReference type="ARBA" id="ARBA00023136"/>
    </source>
</evidence>
<dbReference type="GO" id="GO:0008381">
    <property type="term" value="F:mechanosensitive monoatomic ion channel activity"/>
    <property type="evidence" value="ECO:0007669"/>
    <property type="project" value="UniProtKB-ARBA"/>
</dbReference>
<keyword evidence="6 9" id="KW-1133">Transmembrane helix</keyword>
<dbReference type="InterPro" id="IPR049142">
    <property type="entry name" value="MS_channel_1st"/>
</dbReference>
<dbReference type="PANTHER" id="PTHR30347:SF1">
    <property type="entry name" value="MECHANOSENSITIVE CHANNEL MSCK"/>
    <property type="match status" value="1"/>
</dbReference>
<dbReference type="InterPro" id="IPR023408">
    <property type="entry name" value="MscS_beta-dom_sf"/>
</dbReference>
<dbReference type="Pfam" id="PF12794">
    <property type="entry name" value="MscS_TM"/>
    <property type="match status" value="1"/>
</dbReference>
<evidence type="ECO:0000256" key="9">
    <source>
        <dbReference type="SAM" id="Phobius"/>
    </source>
</evidence>
<dbReference type="InterPro" id="IPR049278">
    <property type="entry name" value="MS_channel_C"/>
</dbReference>
<dbReference type="Proteomes" id="UP000229329">
    <property type="component" value="Unassembled WGS sequence"/>
</dbReference>
<feature type="transmembrane region" description="Helical" evidence="9">
    <location>
        <begin position="609"/>
        <end position="626"/>
    </location>
</feature>
<dbReference type="InterPro" id="IPR006686">
    <property type="entry name" value="MscS_channel_CS"/>
</dbReference>
<sequence length="1110" mass="125461">MMKTKKYIAYLLISIGLLLQSQFVLALPTEKELNAQLKAAQESSSESSETKVLVKDLEQNLSLLAEIEKQKIQNQQLETEIQNAPSELEASKKNLVAAKQKSAVKSVADLEKLSLNQLQVEQSAIIERLQQIQTALTKINAQVITQNAVPERAQSILTAGAQRTQEINSQLLGEINQPLRNKLETELVLIDLKNNYAQSLLYSNDILTQVYEAQREEQNWQQQQLQAESTNLQEAINAKYLQASQAQVEQVAKNQQETFTKDTSPIVLSELQINATLSKDLVAETTQMNILSQDNLRIKNMLDNLQQTQRNIDEQISALQGTLALSRIINKQKQALPQDEMVKGLAKRISDLRVKLFDLAEMRDKLTDSERYIQTLATENKLILDTQDKVELESIVAERLDIVSNLIRVLNNQLNASINIDLNQQQVIAISDDLHNKLQQQSFWVKSNAPIDVDWVKNFLPTATWQLKEINKLINFFNWKDHVLLVGSFILLLLILSAGIYSQKEKIKRRIKLIDGQINTLSADSQWHTPAGIFWTFILCLPSTMLFLVVLLLAVYIIFETPTPMLLWCCQMAGYWLFFAFMLAILRPNGLAFRHFALSQQSAEMFRQVLKRSIWLVILLLNTSVLTHLDSTGVTNDAIGEVVTVTALIISLFIVGPRFRHAISTYESNTHMKQTDSRRYLFVIARLVLILSPVMLISLIVVGYYYTALTLIKHLMASYFVLVTWILLREVVYRAFAVSARRLAYRRLQEKRAQTQIKAETEEGQGELASLEEDELEITQVRTQVLSMVDFVLWVGLGIMLFWVWADLITVANYLDGFTLWQQNVTTESGTVVESITLLNLLKAIVILVVTYAIVRNIAGILEVAIFSRFTLSQGTPYTITTLSSYFVIAIGAALAFSTLGVSWSKLQWLFAALSVGLGFGLQEIFANFVSGIIILFERPARIGDVITIGQYSGTVSRIRMRATTLVDFDGKEVIVPNKAFVTERLTNWALSNSVTRIVIKIGVAYGSDLELTRQLLLQAASESEKVLKEPAPKAYFLNFGDSTLDHEMRVYVGQIGDRTVTIDFLNRRINQLFNENNIDIAFNQLDVFIKNQTTGDEVKVVEKPLVLNN</sequence>
<gene>
    <name evidence="15" type="ORF">CVP05_03645</name>
</gene>
<dbReference type="GO" id="GO:0005886">
    <property type="term" value="C:plasma membrane"/>
    <property type="evidence" value="ECO:0007669"/>
    <property type="project" value="UniProtKB-SubCell"/>
</dbReference>
<dbReference type="OrthoDB" id="9799209at2"/>
<feature type="domain" description="Mechanosensitive ion channel MscS" evidence="10">
    <location>
        <begin position="925"/>
        <end position="989"/>
    </location>
</feature>
<dbReference type="SUPFAM" id="SSF82861">
    <property type="entry name" value="Mechanosensitive channel protein MscS (YggB), transmembrane region"/>
    <property type="match status" value="1"/>
</dbReference>
<keyword evidence="8" id="KW-0175">Coiled coil</keyword>
<dbReference type="AlphaFoldDB" id="A0A2M8S3X1"/>
<feature type="domain" description="Mechanosensitive ion channel inner membrane" evidence="11">
    <location>
        <begin position="489"/>
        <end position="821"/>
    </location>
</feature>
<evidence type="ECO:0000259" key="13">
    <source>
        <dbReference type="Pfam" id="PF21082"/>
    </source>
</evidence>
<protein>
    <submittedName>
        <fullName evidence="15">Mechanosensitive channel MscK</fullName>
    </submittedName>
</protein>
<comment type="similarity">
    <text evidence="2">Belongs to the MscS (TC 1.A.23) family.</text>
</comment>
<dbReference type="InterPro" id="IPR052702">
    <property type="entry name" value="MscS-like_channel"/>
</dbReference>
<dbReference type="InterPro" id="IPR024393">
    <property type="entry name" value="MscS_porin"/>
</dbReference>
<dbReference type="EMBL" id="PHHA01000005">
    <property type="protein sequence ID" value="PJG85836.1"/>
    <property type="molecule type" value="Genomic_DNA"/>
</dbReference>
<dbReference type="Pfam" id="PF21082">
    <property type="entry name" value="MS_channel_3rd"/>
    <property type="match status" value="1"/>
</dbReference>
<dbReference type="Pfam" id="PF21088">
    <property type="entry name" value="MS_channel_1st"/>
    <property type="match status" value="1"/>
</dbReference>
<dbReference type="SUPFAM" id="SSF82689">
    <property type="entry name" value="Mechanosensitive channel protein MscS (YggB), C-terminal domain"/>
    <property type="match status" value="1"/>
</dbReference>
<feature type="transmembrane region" description="Helical" evidence="9">
    <location>
        <begin position="791"/>
        <end position="815"/>
    </location>
</feature>
<dbReference type="Gene3D" id="3.30.70.100">
    <property type="match status" value="1"/>
</dbReference>
<dbReference type="InterPro" id="IPR011066">
    <property type="entry name" value="MscS_channel_C_sf"/>
</dbReference>
<reference evidence="15 16" key="1">
    <citation type="submission" date="2017-11" db="EMBL/GenBank/DDBJ databases">
        <title>Reclassification of Bisgaard taxon 7 as Conservatibacter flavescens gen. nov., sp. nov.</title>
        <authorList>
            <person name="Christensen H."/>
        </authorList>
    </citation>
    <scope>NUCLEOTIDE SEQUENCE [LARGE SCALE GENOMIC DNA]</scope>
    <source>
        <strain evidence="15 16">7_4</strain>
    </source>
</reference>
<evidence type="ECO:0000313" key="16">
    <source>
        <dbReference type="Proteomes" id="UP000229329"/>
    </source>
</evidence>
<proteinExistence type="inferred from homology"/>
<evidence type="ECO:0000256" key="5">
    <source>
        <dbReference type="ARBA" id="ARBA00022729"/>
    </source>
</evidence>
<organism evidence="15 16">
    <name type="scientific">Conservatibacter flavescens</name>
    <dbReference type="NCBI Taxonomy" id="28161"/>
    <lineage>
        <taxon>Bacteria</taxon>
        <taxon>Pseudomonadati</taxon>
        <taxon>Pseudomonadota</taxon>
        <taxon>Gammaproteobacteria</taxon>
        <taxon>Pasteurellales</taxon>
        <taxon>Pasteurellaceae</taxon>
        <taxon>Conservatibacter</taxon>
    </lineage>
</organism>
<feature type="coiled-coil region" evidence="8">
    <location>
        <begin position="288"/>
        <end position="322"/>
    </location>
</feature>
<feature type="transmembrane region" description="Helical" evidence="9">
    <location>
        <begin position="680"/>
        <end position="706"/>
    </location>
</feature>
<evidence type="ECO:0000259" key="10">
    <source>
        <dbReference type="Pfam" id="PF00924"/>
    </source>
</evidence>
<dbReference type="Pfam" id="PF12795">
    <property type="entry name" value="MscS_porin"/>
    <property type="match status" value="1"/>
</dbReference>
<keyword evidence="3" id="KW-1003">Cell membrane</keyword>
<dbReference type="InterPro" id="IPR025692">
    <property type="entry name" value="MscS_IM_dom1"/>
</dbReference>
<feature type="transmembrane region" description="Helical" evidence="9">
    <location>
        <begin position="638"/>
        <end position="659"/>
    </location>
</feature>
<feature type="transmembrane region" description="Helical" evidence="9">
    <location>
        <begin position="876"/>
        <end position="897"/>
    </location>
</feature>
<dbReference type="PANTHER" id="PTHR30347">
    <property type="entry name" value="POTASSIUM CHANNEL RELATED"/>
    <property type="match status" value="1"/>
</dbReference>
<feature type="domain" description="Mechanosensitive ion channel transmembrane helices 2/3" evidence="14">
    <location>
        <begin position="882"/>
        <end position="923"/>
    </location>
</feature>
<keyword evidence="5" id="KW-0732">Signal</keyword>
<dbReference type="Gene3D" id="2.30.30.60">
    <property type="match status" value="1"/>
</dbReference>
<keyword evidence="4 9" id="KW-0812">Transmembrane</keyword>
<evidence type="ECO:0000256" key="3">
    <source>
        <dbReference type="ARBA" id="ARBA00022475"/>
    </source>
</evidence>
<accession>A0A2M8S3X1</accession>
<dbReference type="GO" id="GO:0009992">
    <property type="term" value="P:intracellular water homeostasis"/>
    <property type="evidence" value="ECO:0007669"/>
    <property type="project" value="TreeGrafter"/>
</dbReference>
<feature type="coiled-coil region" evidence="8">
    <location>
        <begin position="60"/>
        <end position="94"/>
    </location>
</feature>
<dbReference type="SUPFAM" id="SSF50182">
    <property type="entry name" value="Sm-like ribonucleoproteins"/>
    <property type="match status" value="1"/>
</dbReference>
<dbReference type="InterPro" id="IPR010920">
    <property type="entry name" value="LSM_dom_sf"/>
</dbReference>
<dbReference type="NCBIfam" id="NF008438">
    <property type="entry name" value="PRK11281.1"/>
    <property type="match status" value="1"/>
</dbReference>
<evidence type="ECO:0000259" key="14">
    <source>
        <dbReference type="Pfam" id="PF21088"/>
    </source>
</evidence>
<feature type="transmembrane region" description="Helical" evidence="9">
    <location>
        <begin position="565"/>
        <end position="588"/>
    </location>
</feature>
<feature type="transmembrane region" description="Helical" evidence="9">
    <location>
        <begin position="482"/>
        <end position="502"/>
    </location>
</feature>
<dbReference type="InterPro" id="IPR006685">
    <property type="entry name" value="MscS_channel_2nd"/>
</dbReference>
<evidence type="ECO:0000256" key="6">
    <source>
        <dbReference type="ARBA" id="ARBA00022989"/>
    </source>
</evidence>
<dbReference type="PROSITE" id="PS01246">
    <property type="entry name" value="UPF0003"/>
    <property type="match status" value="1"/>
</dbReference>
<keyword evidence="16" id="KW-1185">Reference proteome</keyword>
<evidence type="ECO:0000313" key="15">
    <source>
        <dbReference type="EMBL" id="PJG85836.1"/>
    </source>
</evidence>
<evidence type="ECO:0000256" key="4">
    <source>
        <dbReference type="ARBA" id="ARBA00022692"/>
    </source>
</evidence>
<evidence type="ECO:0000259" key="11">
    <source>
        <dbReference type="Pfam" id="PF12794"/>
    </source>
</evidence>
<dbReference type="Gene3D" id="1.10.287.1260">
    <property type="match status" value="1"/>
</dbReference>
<comment type="caution">
    <text evidence="15">The sequence shown here is derived from an EMBL/GenBank/DDBJ whole genome shotgun (WGS) entry which is preliminary data.</text>
</comment>
<evidence type="ECO:0000256" key="8">
    <source>
        <dbReference type="SAM" id="Coils"/>
    </source>
</evidence>
<feature type="domain" description="Mechanosensitive ion channel MscS C-terminal" evidence="13">
    <location>
        <begin position="998"/>
        <end position="1081"/>
    </location>
</feature>
<evidence type="ECO:0000259" key="12">
    <source>
        <dbReference type="Pfam" id="PF12795"/>
    </source>
</evidence>
<dbReference type="Pfam" id="PF00924">
    <property type="entry name" value="MS_channel_2nd"/>
    <property type="match status" value="1"/>
</dbReference>
<comment type="subcellular location">
    <subcellularLocation>
        <location evidence="1">Cell membrane</location>
        <topology evidence="1">Multi-pass membrane protein</topology>
    </subcellularLocation>
</comment>